<dbReference type="PANTHER" id="PTHR12378">
    <property type="entry name" value="DESUMOYLATING ISOPEPTIDASE"/>
    <property type="match status" value="1"/>
</dbReference>
<evidence type="ECO:0000256" key="3">
    <source>
        <dbReference type="ARBA" id="ARBA00022801"/>
    </source>
</evidence>
<dbReference type="Gene3D" id="3.90.1720.30">
    <property type="entry name" value="PPPDE domains"/>
    <property type="match status" value="1"/>
</dbReference>
<dbReference type="InterPro" id="IPR042266">
    <property type="entry name" value="PPPDE_sf"/>
</dbReference>
<accession>A0AB34JPX8</accession>
<feature type="region of interest" description="Disordered" evidence="4">
    <location>
        <begin position="137"/>
        <end position="157"/>
    </location>
</feature>
<protein>
    <recommendedName>
        <fullName evidence="5">PPPDE domain-containing protein</fullName>
    </recommendedName>
</protein>
<dbReference type="AlphaFoldDB" id="A0AB34JPX8"/>
<evidence type="ECO:0000313" key="7">
    <source>
        <dbReference type="Proteomes" id="UP001515480"/>
    </source>
</evidence>
<gene>
    <name evidence="6" type="ORF">AB1Y20_017773</name>
</gene>
<dbReference type="GO" id="GO:0016579">
    <property type="term" value="P:protein deubiquitination"/>
    <property type="evidence" value="ECO:0007669"/>
    <property type="project" value="TreeGrafter"/>
</dbReference>
<comment type="similarity">
    <text evidence="1">Belongs to the DeSI family.</text>
</comment>
<dbReference type="SMART" id="SM01179">
    <property type="entry name" value="DUF862"/>
    <property type="match status" value="1"/>
</dbReference>
<proteinExistence type="inferred from homology"/>
<evidence type="ECO:0000256" key="1">
    <source>
        <dbReference type="ARBA" id="ARBA00008140"/>
    </source>
</evidence>
<dbReference type="GO" id="GO:0006508">
    <property type="term" value="P:proteolysis"/>
    <property type="evidence" value="ECO:0007669"/>
    <property type="project" value="UniProtKB-KW"/>
</dbReference>
<feature type="domain" description="PPPDE" evidence="5">
    <location>
        <begin position="165"/>
        <end position="311"/>
    </location>
</feature>
<keyword evidence="2" id="KW-0645">Protease</keyword>
<comment type="caution">
    <text evidence="6">The sequence shown here is derived from an EMBL/GenBank/DDBJ whole genome shotgun (WGS) entry which is preliminary data.</text>
</comment>
<organism evidence="6 7">
    <name type="scientific">Prymnesium parvum</name>
    <name type="common">Toxic golden alga</name>
    <dbReference type="NCBI Taxonomy" id="97485"/>
    <lineage>
        <taxon>Eukaryota</taxon>
        <taxon>Haptista</taxon>
        <taxon>Haptophyta</taxon>
        <taxon>Prymnesiophyceae</taxon>
        <taxon>Prymnesiales</taxon>
        <taxon>Prymnesiaceae</taxon>
        <taxon>Prymnesium</taxon>
    </lineage>
</organism>
<dbReference type="EMBL" id="JBGBPQ010000006">
    <property type="protein sequence ID" value="KAL1522802.1"/>
    <property type="molecule type" value="Genomic_DNA"/>
</dbReference>
<dbReference type="Proteomes" id="UP001515480">
    <property type="component" value="Unassembled WGS sequence"/>
</dbReference>
<keyword evidence="3" id="KW-0378">Hydrolase</keyword>
<evidence type="ECO:0000313" key="6">
    <source>
        <dbReference type="EMBL" id="KAL1522802.1"/>
    </source>
</evidence>
<evidence type="ECO:0000259" key="5">
    <source>
        <dbReference type="PROSITE" id="PS51858"/>
    </source>
</evidence>
<dbReference type="PANTHER" id="PTHR12378:SF17">
    <property type="entry name" value="OS06G0182100 PROTEIN"/>
    <property type="match status" value="1"/>
</dbReference>
<dbReference type="PROSITE" id="PS51858">
    <property type="entry name" value="PPPDE"/>
    <property type="match status" value="1"/>
</dbReference>
<keyword evidence="7" id="KW-1185">Reference proteome</keyword>
<reference evidence="6 7" key="1">
    <citation type="journal article" date="2024" name="Science">
        <title>Giant polyketide synthase enzymes in the biosynthesis of giant marine polyether toxins.</title>
        <authorList>
            <person name="Fallon T.R."/>
            <person name="Shende V.V."/>
            <person name="Wierzbicki I.H."/>
            <person name="Pendleton A.L."/>
            <person name="Watervoot N.F."/>
            <person name="Auber R.P."/>
            <person name="Gonzalez D.J."/>
            <person name="Wisecaver J.H."/>
            <person name="Moore B.S."/>
        </authorList>
    </citation>
    <scope>NUCLEOTIDE SEQUENCE [LARGE SCALE GENOMIC DNA]</scope>
    <source>
        <strain evidence="6 7">12B1</strain>
    </source>
</reference>
<dbReference type="GO" id="GO:0101005">
    <property type="term" value="F:deubiquitinase activity"/>
    <property type="evidence" value="ECO:0007669"/>
    <property type="project" value="TreeGrafter"/>
</dbReference>
<dbReference type="InterPro" id="IPR008580">
    <property type="entry name" value="PPPDE_dom"/>
</dbReference>
<sequence length="390" mass="43628">MAISDGSCARAAEEMLQATEKMMRDTAKMMNEEVPWVVEQWKRRGLLEPSATVRHKKDLVELAGGDSWFVRRNRHTPNEGGHRYRSLDDSSGWVVRRNRRCQGARSQSASFSGVHAPRRMSNSSSLLRNLQARLPQADWEEGARGEPSPLRVERDARKAQEERAPEVFLTLYDLCAKCLNGAAHAIGLGVYHSGIEVHGVEYTFDNHTSDGSGLVWHPPYHSEPHRFPELPLRARLLLGVSRKGVRESHEILRRLAADWPASSYDLLEHNCHDFCSCAAAALGGPALHVPLWVTRSCRLLLFCSGVPSDRGSARLATSRDRLDDLDASSYKEEEPLIGRTSQAYGWPVTECQHSVTAAPSLYGLLVVYLLQIVKNGAWHTLTEVKRQLPV</sequence>
<name>A0AB34JPX8_PRYPA</name>
<dbReference type="Pfam" id="PF05903">
    <property type="entry name" value="Peptidase_C97"/>
    <property type="match status" value="1"/>
</dbReference>
<evidence type="ECO:0000256" key="2">
    <source>
        <dbReference type="ARBA" id="ARBA00022670"/>
    </source>
</evidence>
<evidence type="ECO:0000256" key="4">
    <source>
        <dbReference type="SAM" id="MobiDB-lite"/>
    </source>
</evidence>